<dbReference type="SMART" id="SM00530">
    <property type="entry name" value="HTH_XRE"/>
    <property type="match status" value="1"/>
</dbReference>
<evidence type="ECO:0000313" key="2">
    <source>
        <dbReference type="EMBL" id="BAP58055.1"/>
    </source>
</evidence>
<evidence type="ECO:0000313" key="3">
    <source>
        <dbReference type="Proteomes" id="UP000031623"/>
    </source>
</evidence>
<dbReference type="KEGG" id="tig:THII_3758"/>
<dbReference type="Gene3D" id="1.10.260.40">
    <property type="entry name" value="lambda repressor-like DNA-binding domains"/>
    <property type="match status" value="1"/>
</dbReference>
<reference evidence="2 3" key="1">
    <citation type="journal article" date="2014" name="ISME J.">
        <title>Ecophysiology of Thioploca ingrica as revealed by the complete genome sequence supplemented with proteomic evidence.</title>
        <authorList>
            <person name="Kojima H."/>
            <person name="Ogura Y."/>
            <person name="Yamamoto N."/>
            <person name="Togashi T."/>
            <person name="Mori H."/>
            <person name="Watanabe T."/>
            <person name="Nemoto F."/>
            <person name="Kurokawa K."/>
            <person name="Hayashi T."/>
            <person name="Fukui M."/>
        </authorList>
    </citation>
    <scope>NUCLEOTIDE SEQUENCE [LARGE SCALE GENOMIC DNA]</scope>
</reference>
<feature type="domain" description="HTH cro/C1-type" evidence="1">
    <location>
        <begin position="7"/>
        <end position="61"/>
    </location>
</feature>
<dbReference type="HOGENOM" id="CLU_066192_15_0_6"/>
<dbReference type="PROSITE" id="PS50943">
    <property type="entry name" value="HTH_CROC1"/>
    <property type="match status" value="1"/>
</dbReference>
<dbReference type="SUPFAM" id="SSF47413">
    <property type="entry name" value="lambda repressor-like DNA-binding domains"/>
    <property type="match status" value="1"/>
</dbReference>
<name>A0A090AQT3_9GAMM</name>
<dbReference type="Pfam" id="PF01381">
    <property type="entry name" value="HTH_3"/>
    <property type="match status" value="1"/>
</dbReference>
<dbReference type="STRING" id="40754.THII_3758"/>
<gene>
    <name evidence="2" type="ORF">THII_3758</name>
</gene>
<accession>A0A090AQT3</accession>
<dbReference type="GO" id="GO:0003677">
    <property type="term" value="F:DNA binding"/>
    <property type="evidence" value="ECO:0007669"/>
    <property type="project" value="InterPro"/>
</dbReference>
<dbReference type="InterPro" id="IPR010982">
    <property type="entry name" value="Lambda_DNA-bd_dom_sf"/>
</dbReference>
<organism evidence="2 3">
    <name type="scientific">Thioploca ingrica</name>
    <dbReference type="NCBI Taxonomy" id="40754"/>
    <lineage>
        <taxon>Bacteria</taxon>
        <taxon>Pseudomonadati</taxon>
        <taxon>Pseudomonadota</taxon>
        <taxon>Gammaproteobacteria</taxon>
        <taxon>Thiotrichales</taxon>
        <taxon>Thiotrichaceae</taxon>
        <taxon>Thioploca</taxon>
    </lineage>
</organism>
<evidence type="ECO:0000259" key="1">
    <source>
        <dbReference type="PROSITE" id="PS50943"/>
    </source>
</evidence>
<dbReference type="AlphaFoldDB" id="A0A090AQT3"/>
<sequence length="91" mass="10456">MKLHEKIRFIRQLKGWSQEEVANQLEMSVNGYGSIERGETDVKLSRLEKIAAIFGMELLELLGLNETTVFNLTGDHHTQFHLSHINSFSIE</sequence>
<proteinExistence type="predicted"/>
<dbReference type="Proteomes" id="UP000031623">
    <property type="component" value="Chromosome"/>
</dbReference>
<dbReference type="EMBL" id="AP014633">
    <property type="protein sequence ID" value="BAP58055.1"/>
    <property type="molecule type" value="Genomic_DNA"/>
</dbReference>
<dbReference type="CDD" id="cd00093">
    <property type="entry name" value="HTH_XRE"/>
    <property type="match status" value="1"/>
</dbReference>
<protein>
    <submittedName>
        <fullName evidence="2">Transcription factor, MBF1</fullName>
    </submittedName>
</protein>
<dbReference type="InterPro" id="IPR001387">
    <property type="entry name" value="Cro/C1-type_HTH"/>
</dbReference>
<keyword evidence="3" id="KW-1185">Reference proteome</keyword>